<sequence length="870" mass="96399">MFLSPDRDLSPVSPDLGGHTPAVPDRPGSPRHLGPTGSPTIPTGSPDRQPTRPSSPSRDSPSRSPDRGWYAPIVPDQHESLSNPRSVGSLSTAAELSDRSSEPFPLPTPPAAPDASRSDIPAANESRERSAPAVGVTGFVPRVSADDVRLTMATISYLWDREATFCSQADTIHALQQSYRDAVVRGNRLQDELDSLYRSAAPFVSFVQRRYDWMQGRYVDAVHSLSDCNRALRTYRDQSEEIRRLRTLICANDEAQGNLERQVDALRAQLHSLQAELNSLRQQRDQLPMDRSFLHIDFLHLKEQLALSHEEIADGLSSISDLIQQVDGLTPLEGQLALSQAENANLRRQLAEHLEIHDQLQVVEHDRDQAIAEHRALLDTLNSAILGSRSSALTARSNPKSATPAGLPPAPTTPGSRSLAQIEIVRPACQASAYLTKPPPNSSCSPLSSAASGTGSGSEELTELDSSSDDLTRAALSQSRSAARRQPRSDARSSTPNPSPAARVVPASPAATALAQPLLRSPSPDVSEPRYLSYPSTPVAAVPVVEIQDDGGVEDVEVSPTGETHSETGSVSPPPESTALSDRHSSDSENSITLPARQVANRVFSSVDFDNLPPLQQPRDRWIPNYLAPSRRVASEIAPWSVSRIAMVCVRTMTIELLFHHYSKPRNFLFPFYNHGRAPPTGTWASGLISRQHIEALYATAPWDNIIVPVNPISFTMTGWYRDMSHRYLELESTHRQALWESTHAFPIPPAQRRSERFMQTFWRQRKQRRSRFGARWKNFLKMILSGMIAGHCDLDILLDPFFLHYPRPHEDRVWYPGLGHSNDPADLLEALDMADQEDPWRNQFRNAYWDHPGSQIPRLQDKFKPAPSS</sequence>
<reference evidence="3" key="1">
    <citation type="submission" date="2024-01" db="EMBL/GenBank/DDBJ databases">
        <authorList>
            <person name="Webb A."/>
        </authorList>
    </citation>
    <scope>NUCLEOTIDE SEQUENCE</scope>
    <source>
        <strain evidence="3">Pm1</strain>
    </source>
</reference>
<feature type="region of interest" description="Disordered" evidence="2">
    <location>
        <begin position="554"/>
        <end position="594"/>
    </location>
</feature>
<name>A0AAV1U6Y0_9STRA</name>
<evidence type="ECO:0000313" key="4">
    <source>
        <dbReference type="Proteomes" id="UP001162060"/>
    </source>
</evidence>
<organism evidence="3 4">
    <name type="scientific">Peronospora matthiolae</name>
    <dbReference type="NCBI Taxonomy" id="2874970"/>
    <lineage>
        <taxon>Eukaryota</taxon>
        <taxon>Sar</taxon>
        <taxon>Stramenopiles</taxon>
        <taxon>Oomycota</taxon>
        <taxon>Peronosporomycetes</taxon>
        <taxon>Peronosporales</taxon>
        <taxon>Peronosporaceae</taxon>
        <taxon>Peronospora</taxon>
    </lineage>
</organism>
<evidence type="ECO:0000256" key="2">
    <source>
        <dbReference type="SAM" id="MobiDB-lite"/>
    </source>
</evidence>
<feature type="region of interest" description="Disordered" evidence="2">
    <location>
        <begin position="437"/>
        <end position="506"/>
    </location>
</feature>
<dbReference type="EMBL" id="CAKLBY020000166">
    <property type="protein sequence ID" value="CAK7930391.1"/>
    <property type="molecule type" value="Genomic_DNA"/>
</dbReference>
<feature type="compositionally biased region" description="Polar residues" evidence="2">
    <location>
        <begin position="392"/>
        <end position="401"/>
    </location>
</feature>
<feature type="compositionally biased region" description="Polar residues" evidence="2">
    <location>
        <begin position="80"/>
        <end position="94"/>
    </location>
</feature>
<evidence type="ECO:0000256" key="1">
    <source>
        <dbReference type="SAM" id="Coils"/>
    </source>
</evidence>
<feature type="compositionally biased region" description="Low complexity" evidence="2">
    <location>
        <begin position="34"/>
        <end position="59"/>
    </location>
</feature>
<accession>A0AAV1U6Y0</accession>
<protein>
    <submittedName>
        <fullName evidence="3">Uncharacterized protein</fullName>
    </submittedName>
</protein>
<feature type="coiled-coil region" evidence="1">
    <location>
        <begin position="256"/>
        <end position="283"/>
    </location>
</feature>
<feature type="region of interest" description="Disordered" evidence="2">
    <location>
        <begin position="392"/>
        <end position="417"/>
    </location>
</feature>
<dbReference type="Gene3D" id="1.10.287.1490">
    <property type="match status" value="1"/>
</dbReference>
<dbReference type="AlphaFoldDB" id="A0AAV1U6Y0"/>
<feature type="region of interest" description="Disordered" evidence="2">
    <location>
        <begin position="1"/>
        <end position="132"/>
    </location>
</feature>
<keyword evidence="1" id="KW-0175">Coiled coil</keyword>
<gene>
    <name evidence="3" type="ORF">PM001_LOCUS15541</name>
</gene>
<feature type="compositionally biased region" description="Polar residues" evidence="2">
    <location>
        <begin position="561"/>
        <end position="571"/>
    </location>
</feature>
<comment type="caution">
    <text evidence="3">The sequence shown here is derived from an EMBL/GenBank/DDBJ whole genome shotgun (WGS) entry which is preliminary data.</text>
</comment>
<feature type="compositionally biased region" description="Low complexity" evidence="2">
    <location>
        <begin position="442"/>
        <end position="459"/>
    </location>
</feature>
<evidence type="ECO:0000313" key="3">
    <source>
        <dbReference type="EMBL" id="CAK7930391.1"/>
    </source>
</evidence>
<feature type="compositionally biased region" description="Low complexity" evidence="2">
    <location>
        <begin position="492"/>
        <end position="506"/>
    </location>
</feature>
<dbReference type="Proteomes" id="UP001162060">
    <property type="component" value="Unassembled WGS sequence"/>
</dbReference>
<proteinExistence type="predicted"/>